<accession>A0A8H3FZR8</accession>
<dbReference type="PRINTS" id="PR01270">
    <property type="entry name" value="HDASUPER"/>
</dbReference>
<feature type="domain" description="Histone deacetylase" evidence="2">
    <location>
        <begin position="205"/>
        <end position="537"/>
    </location>
</feature>
<dbReference type="Gene3D" id="3.40.800.20">
    <property type="entry name" value="Histone deacetylase domain"/>
    <property type="match status" value="1"/>
</dbReference>
<protein>
    <recommendedName>
        <fullName evidence="2">Histone deacetylase domain-containing protein</fullName>
    </recommendedName>
</protein>
<evidence type="ECO:0000259" key="2">
    <source>
        <dbReference type="Pfam" id="PF00850"/>
    </source>
</evidence>
<feature type="compositionally biased region" description="Low complexity" evidence="1">
    <location>
        <begin position="905"/>
        <end position="920"/>
    </location>
</feature>
<feature type="region of interest" description="Disordered" evidence="1">
    <location>
        <begin position="853"/>
        <end position="1015"/>
    </location>
</feature>
<dbReference type="InterPro" id="IPR000286">
    <property type="entry name" value="HDACs"/>
</dbReference>
<sequence>MEQDKDDEAKWQPGKHPQPEQRRTPSQQSLASIDHNVKKEIIDWPPPGLRNETHLRFPDPSGRKSSASLGVEEQERESQEKASQERELPGDMASHPLWTPSLVAKEYLRKEIDAHSKLESLQIPDVAVIFHDACYGHRYSRPRTSKANLSTIVERPERILAIALGVSTAYVLLGGRHAGGEHPPHPTASPSPPPFLIRKSSRYVDITSTAVTNVHGIKWMAELKSMCNAAESKLMHNGKELVRPKEPDDTDTQNRPRLHEGDLYLCAESLAAFEGALGGVLDAVDTVFAPQGPCRAFTCVRPPGHHCSDDYPSGFCWLNNVHVGISHAALEHGLTHAAIFDFDLHHGDGSQSIVWAHNARAMSLPKNAAPAKKTSIGYFSLHDINSYPCEWGEEDKVRNASLCIENAHGQNIWNVHLQPWKTEAEFWKLYEERYSVLIEKMRAFLQTQYQKFRSTSLYVPPKGAIFISAGFDASEWEGQGMQRHKVNVPTTFYSRVTRDIVKLSQEEGLGVDGRVISVLEGGYSDRALASGVLSHICGLSSVPSAEMASEICTTSRSLPTKYDDSWWSASKLEELERNGNPAPSPALSKKNKTDTASSYHTPTQSFVAKVVSAPTYQRSVANSISQHSMASKALARSPTPPPPDVDWVTASHELSQIIIPQDRQTKSCQAEELNAKATEARKIRQSILSGSPLPAEETLAAKLEKVTLRDRRAKTPQTSKDEPRSDSSMAAGRRKTFGGMEALQKEASKQSNRRLSVASTTLSSVDDSFVKSSTPPIETPPVAKSRAAPKTRAPRKAVTKPPVSKAPAITKAITSPTAGIANNSTNMNSDGAMEDLVSSMKNVRIKLNVPSKAEYDRKEAAKSVPSKDIKKPNRAPRKPAMKKTSSTGLISDNKLETPNHPPSTPLATTTTNQPQPTTSILPPPPLPTSSSTPQQHPHPPIDNLLFNQAPLDPTLADYLAPHTNSEAPWSIPLPHSPAEPSTPRTITTTTPHQQQPNIQTSAPNQTPSATGYTTTTTTTLQSPAQLNALPVFTSSTPIPFAAPSMINPSGGQTVENLLTNKPETRPPQQANREVASERDSMAGTRGANNASIKEEDEA</sequence>
<evidence type="ECO:0000313" key="3">
    <source>
        <dbReference type="EMBL" id="CAF9932174.1"/>
    </source>
</evidence>
<dbReference type="InterPro" id="IPR053244">
    <property type="entry name" value="HDAC_HD_type_1"/>
</dbReference>
<feature type="compositionally biased region" description="Basic and acidic residues" evidence="1">
    <location>
        <begin position="76"/>
        <end position="89"/>
    </location>
</feature>
<dbReference type="GO" id="GO:0010468">
    <property type="term" value="P:regulation of gene expression"/>
    <property type="evidence" value="ECO:0007669"/>
    <property type="project" value="UniProtKB-ARBA"/>
</dbReference>
<gene>
    <name evidence="3" type="ORF">GOMPHAMPRED_006514</name>
</gene>
<evidence type="ECO:0000313" key="4">
    <source>
        <dbReference type="Proteomes" id="UP000664169"/>
    </source>
</evidence>
<comment type="caution">
    <text evidence="3">The sequence shown here is derived from an EMBL/GenBank/DDBJ whole genome shotgun (WGS) entry which is preliminary data.</text>
</comment>
<dbReference type="Proteomes" id="UP000664169">
    <property type="component" value="Unassembled WGS sequence"/>
</dbReference>
<dbReference type="InterPro" id="IPR023801">
    <property type="entry name" value="His_deacetylse_dom"/>
</dbReference>
<keyword evidence="4" id="KW-1185">Reference proteome</keyword>
<dbReference type="CDD" id="cd09998">
    <property type="entry name" value="HDAC_Hos3"/>
    <property type="match status" value="1"/>
</dbReference>
<feature type="compositionally biased region" description="Basic residues" evidence="1">
    <location>
        <begin position="787"/>
        <end position="798"/>
    </location>
</feature>
<feature type="region of interest" description="Disordered" evidence="1">
    <location>
        <begin position="1045"/>
        <end position="1098"/>
    </location>
</feature>
<dbReference type="OrthoDB" id="5232919at2759"/>
<dbReference type="PANTHER" id="PTHR47558">
    <property type="entry name" value="HISTONE DEACETYLASE HOS3"/>
    <property type="match status" value="1"/>
</dbReference>
<dbReference type="GO" id="GO:0004407">
    <property type="term" value="F:histone deacetylase activity"/>
    <property type="evidence" value="ECO:0007669"/>
    <property type="project" value="TreeGrafter"/>
</dbReference>
<feature type="compositionally biased region" description="Low complexity" evidence="1">
    <location>
        <begin position="981"/>
        <end position="1000"/>
    </location>
</feature>
<dbReference type="EMBL" id="CAJPDQ010000042">
    <property type="protein sequence ID" value="CAF9932174.1"/>
    <property type="molecule type" value="Genomic_DNA"/>
</dbReference>
<feature type="compositionally biased region" description="Basic and acidic residues" evidence="1">
    <location>
        <begin position="853"/>
        <end position="871"/>
    </location>
</feature>
<feature type="compositionally biased region" description="Polar residues" evidence="1">
    <location>
        <begin position="1001"/>
        <end position="1012"/>
    </location>
</feature>
<evidence type="ECO:0000256" key="1">
    <source>
        <dbReference type="SAM" id="MobiDB-lite"/>
    </source>
</evidence>
<feature type="compositionally biased region" description="Basic residues" evidence="1">
    <location>
        <begin position="872"/>
        <end position="881"/>
    </location>
</feature>
<dbReference type="SUPFAM" id="SSF52768">
    <property type="entry name" value="Arginase/deacetylase"/>
    <property type="match status" value="1"/>
</dbReference>
<dbReference type="GO" id="GO:0005634">
    <property type="term" value="C:nucleus"/>
    <property type="evidence" value="ECO:0007669"/>
    <property type="project" value="TreeGrafter"/>
</dbReference>
<dbReference type="FunFam" id="3.40.800.20:FF:000011">
    <property type="entry name" value="Histone deacetylase HOS3"/>
    <property type="match status" value="1"/>
</dbReference>
<feature type="region of interest" description="Disordered" evidence="1">
    <location>
        <begin position="1"/>
        <end position="96"/>
    </location>
</feature>
<proteinExistence type="predicted"/>
<feature type="region of interest" description="Disordered" evidence="1">
    <location>
        <begin position="575"/>
        <end position="600"/>
    </location>
</feature>
<name>A0A8H3FZR8_9LECA</name>
<feature type="compositionally biased region" description="Polar residues" evidence="1">
    <location>
        <begin position="1046"/>
        <end position="1071"/>
    </location>
</feature>
<reference evidence="3" key="1">
    <citation type="submission" date="2021-03" db="EMBL/GenBank/DDBJ databases">
        <authorList>
            <person name="Tagirdzhanova G."/>
        </authorList>
    </citation>
    <scope>NUCLEOTIDE SEQUENCE</scope>
</reference>
<dbReference type="AlphaFoldDB" id="A0A8H3FZR8"/>
<feature type="compositionally biased region" description="Polar residues" evidence="1">
    <location>
        <begin position="749"/>
        <end position="776"/>
    </location>
</feature>
<feature type="region of interest" description="Disordered" evidence="1">
    <location>
        <begin position="704"/>
        <end position="806"/>
    </location>
</feature>
<dbReference type="Pfam" id="PF00850">
    <property type="entry name" value="Hist_deacetyl"/>
    <property type="match status" value="1"/>
</dbReference>
<organism evidence="3 4">
    <name type="scientific">Gomphillus americanus</name>
    <dbReference type="NCBI Taxonomy" id="1940652"/>
    <lineage>
        <taxon>Eukaryota</taxon>
        <taxon>Fungi</taxon>
        <taxon>Dikarya</taxon>
        <taxon>Ascomycota</taxon>
        <taxon>Pezizomycotina</taxon>
        <taxon>Lecanoromycetes</taxon>
        <taxon>OSLEUM clade</taxon>
        <taxon>Ostropomycetidae</taxon>
        <taxon>Ostropales</taxon>
        <taxon>Graphidaceae</taxon>
        <taxon>Gomphilloideae</taxon>
        <taxon>Gomphillus</taxon>
    </lineage>
</organism>
<dbReference type="PANTHER" id="PTHR47558:SF1">
    <property type="entry name" value="HISTONE DEACETYLASE HOS3"/>
    <property type="match status" value="1"/>
</dbReference>
<dbReference type="InterPro" id="IPR023696">
    <property type="entry name" value="Ureohydrolase_dom_sf"/>
</dbReference>
<dbReference type="InterPro" id="IPR037138">
    <property type="entry name" value="His_deacetylse_dom_sf"/>
</dbReference>